<keyword evidence="2" id="KW-0732">Signal</keyword>
<reference evidence="3 4" key="1">
    <citation type="submission" date="2019-02" db="EMBL/GenBank/DDBJ databases">
        <title>Deep-cultivation of Planctomycetes and their phenomic and genomic characterization uncovers novel biology.</title>
        <authorList>
            <person name="Wiegand S."/>
            <person name="Jogler M."/>
            <person name="Boedeker C."/>
            <person name="Pinto D."/>
            <person name="Vollmers J."/>
            <person name="Rivas-Marin E."/>
            <person name="Kohn T."/>
            <person name="Peeters S.H."/>
            <person name="Heuer A."/>
            <person name="Rast P."/>
            <person name="Oberbeckmann S."/>
            <person name="Bunk B."/>
            <person name="Jeske O."/>
            <person name="Meyerdierks A."/>
            <person name="Storesund J.E."/>
            <person name="Kallscheuer N."/>
            <person name="Luecker S."/>
            <person name="Lage O.M."/>
            <person name="Pohl T."/>
            <person name="Merkel B.J."/>
            <person name="Hornburger P."/>
            <person name="Mueller R.-W."/>
            <person name="Bruemmer F."/>
            <person name="Labrenz M."/>
            <person name="Spormann A.M."/>
            <person name="Op den Camp H."/>
            <person name="Overmann J."/>
            <person name="Amann R."/>
            <person name="Jetten M.S.M."/>
            <person name="Mascher T."/>
            <person name="Medema M.H."/>
            <person name="Devos D.P."/>
            <person name="Kaster A.-K."/>
            <person name="Ovreas L."/>
            <person name="Rohde M."/>
            <person name="Galperin M.Y."/>
            <person name="Jogler C."/>
        </authorList>
    </citation>
    <scope>NUCLEOTIDE SEQUENCE [LARGE SCALE GENOMIC DNA]</scope>
    <source>
        <strain evidence="3 4">Pla110</strain>
    </source>
</reference>
<dbReference type="Proteomes" id="UP000317178">
    <property type="component" value="Chromosome"/>
</dbReference>
<evidence type="ECO:0000256" key="1">
    <source>
        <dbReference type="SAM" id="MobiDB-lite"/>
    </source>
</evidence>
<accession>A0A518CH95</accession>
<proteinExistence type="predicted"/>
<feature type="signal peptide" evidence="2">
    <location>
        <begin position="1"/>
        <end position="22"/>
    </location>
</feature>
<feature type="region of interest" description="Disordered" evidence="1">
    <location>
        <begin position="246"/>
        <end position="311"/>
    </location>
</feature>
<sequence length="436" mass="49070" precursor="true">MMRRRWQAITTLLLMTMIPALSLTGCASFQLAQAMKFDLNKPFPWETDDDEIRSPERLVAVWKDTIMNQRSQKGVRGFGGRVMFYDSQGAKPIRVAGDVVIYAFDNTGVDADAIPDRKFVFKADRLEEHYSKSALGHSYSFWLPWEEIGGEPRKISLLVRFEGEAGETVMSDPAMQSLPGIPKGFMLGKKQDEEKAAAAGGIQQASYEETESALKKQNAEPLRMQTETIEVPKRFIDKHLTDPQAEWDIPVDNSGESSLYFPQPGAKSTSSRAPQELDRFEAGELPAQVDQKMPVERTSQYRPEPQLNAQDLEIQELRASLDVMRQQLAKTEQRQQSQTTNSAYKGWDRKSERQIPLNSGSGRSAEVQGTLRARYEQYLRQAQTSEVGNTTVAVGHPAPDREASPARLQTIPRSREQQTEWDWQTPESVSGSPPSK</sequence>
<evidence type="ECO:0000313" key="4">
    <source>
        <dbReference type="Proteomes" id="UP000317178"/>
    </source>
</evidence>
<evidence type="ECO:0000256" key="2">
    <source>
        <dbReference type="SAM" id="SignalP"/>
    </source>
</evidence>
<dbReference type="AlphaFoldDB" id="A0A518CH95"/>
<name>A0A518CH95_9PLAN</name>
<feature type="compositionally biased region" description="Polar residues" evidence="1">
    <location>
        <begin position="420"/>
        <end position="436"/>
    </location>
</feature>
<keyword evidence="4" id="KW-1185">Reference proteome</keyword>
<feature type="compositionally biased region" description="Polar residues" evidence="1">
    <location>
        <begin position="382"/>
        <end position="392"/>
    </location>
</feature>
<gene>
    <name evidence="3" type="ORF">Pla110_03010</name>
</gene>
<feature type="chain" id="PRO_5022152460" evidence="2">
    <location>
        <begin position="23"/>
        <end position="436"/>
    </location>
</feature>
<protein>
    <submittedName>
        <fullName evidence="3">Uncharacterized protein</fullName>
    </submittedName>
</protein>
<feature type="region of interest" description="Disordered" evidence="1">
    <location>
        <begin position="327"/>
        <end position="369"/>
    </location>
</feature>
<dbReference type="EMBL" id="CP036281">
    <property type="protein sequence ID" value="QDU78597.1"/>
    <property type="molecule type" value="Genomic_DNA"/>
</dbReference>
<dbReference type="PROSITE" id="PS51257">
    <property type="entry name" value="PROKAR_LIPOPROTEIN"/>
    <property type="match status" value="1"/>
</dbReference>
<dbReference type="KEGG" id="plon:Pla110_03010"/>
<organism evidence="3 4">
    <name type="scientific">Polystyrenella longa</name>
    <dbReference type="NCBI Taxonomy" id="2528007"/>
    <lineage>
        <taxon>Bacteria</taxon>
        <taxon>Pseudomonadati</taxon>
        <taxon>Planctomycetota</taxon>
        <taxon>Planctomycetia</taxon>
        <taxon>Planctomycetales</taxon>
        <taxon>Planctomycetaceae</taxon>
        <taxon>Polystyrenella</taxon>
    </lineage>
</organism>
<feature type="compositionally biased region" description="Polar residues" evidence="1">
    <location>
        <begin position="328"/>
        <end position="343"/>
    </location>
</feature>
<evidence type="ECO:0000313" key="3">
    <source>
        <dbReference type="EMBL" id="QDU78597.1"/>
    </source>
</evidence>
<feature type="region of interest" description="Disordered" evidence="1">
    <location>
        <begin position="382"/>
        <end position="436"/>
    </location>
</feature>